<dbReference type="PRINTS" id="PR00111">
    <property type="entry name" value="ABHYDROLASE"/>
</dbReference>
<proteinExistence type="predicted"/>
<dbReference type="Gene3D" id="3.40.50.1820">
    <property type="entry name" value="alpha/beta hydrolase"/>
    <property type="match status" value="1"/>
</dbReference>
<feature type="domain" description="AB hydrolase-1" evidence="1">
    <location>
        <begin position="28"/>
        <end position="242"/>
    </location>
</feature>
<dbReference type="SUPFAM" id="SSF53474">
    <property type="entry name" value="alpha/beta-Hydrolases"/>
    <property type="match status" value="1"/>
</dbReference>
<dbReference type="Pfam" id="PF12697">
    <property type="entry name" value="Abhydrolase_6"/>
    <property type="match status" value="1"/>
</dbReference>
<dbReference type="PANTHER" id="PTHR43798">
    <property type="entry name" value="MONOACYLGLYCEROL LIPASE"/>
    <property type="match status" value="1"/>
</dbReference>
<evidence type="ECO:0000259" key="1">
    <source>
        <dbReference type="Pfam" id="PF12697"/>
    </source>
</evidence>
<protein>
    <submittedName>
        <fullName evidence="2">Pimeloyl-ACP methyl ester carboxylesterase</fullName>
    </submittedName>
</protein>
<reference evidence="2 3" key="1">
    <citation type="submission" date="2020-07" db="EMBL/GenBank/DDBJ databases">
        <title>Sequencing the genomes of 1000 actinobacteria strains.</title>
        <authorList>
            <person name="Klenk H.-P."/>
        </authorList>
    </citation>
    <scope>NUCLEOTIDE SEQUENCE [LARGE SCALE GENOMIC DNA]</scope>
    <source>
        <strain evidence="2 3">DSM 22185</strain>
    </source>
</reference>
<dbReference type="InterPro" id="IPR000073">
    <property type="entry name" value="AB_hydrolase_1"/>
</dbReference>
<dbReference type="RefSeq" id="WP_179431951.1">
    <property type="nucleotide sequence ID" value="NZ_BAABLC010000001.1"/>
</dbReference>
<keyword evidence="3" id="KW-1185">Reference proteome</keyword>
<gene>
    <name evidence="2" type="ORF">BKA02_001043</name>
</gene>
<name>A0A7Y9EU67_9MICO</name>
<dbReference type="GO" id="GO:0003824">
    <property type="term" value="F:catalytic activity"/>
    <property type="evidence" value="ECO:0007669"/>
    <property type="project" value="UniProtKB-ARBA"/>
</dbReference>
<comment type="caution">
    <text evidence="2">The sequence shown here is derived from an EMBL/GenBank/DDBJ whole genome shotgun (WGS) entry which is preliminary data.</text>
</comment>
<dbReference type="EMBL" id="JACCBH010000001">
    <property type="protein sequence ID" value="NYD53988.1"/>
    <property type="molecule type" value="Genomic_DNA"/>
</dbReference>
<dbReference type="Proteomes" id="UP000552045">
    <property type="component" value="Unassembled WGS sequence"/>
</dbReference>
<organism evidence="2 3">
    <name type="scientific">Microbacterium pseudoresistens</name>
    <dbReference type="NCBI Taxonomy" id="640634"/>
    <lineage>
        <taxon>Bacteria</taxon>
        <taxon>Bacillati</taxon>
        <taxon>Actinomycetota</taxon>
        <taxon>Actinomycetes</taxon>
        <taxon>Micrococcales</taxon>
        <taxon>Microbacteriaceae</taxon>
        <taxon>Microbacterium</taxon>
    </lineage>
</organism>
<dbReference type="InterPro" id="IPR029058">
    <property type="entry name" value="AB_hydrolase_fold"/>
</dbReference>
<evidence type="ECO:0000313" key="2">
    <source>
        <dbReference type="EMBL" id="NYD53988.1"/>
    </source>
</evidence>
<evidence type="ECO:0000313" key="3">
    <source>
        <dbReference type="Proteomes" id="UP000552045"/>
    </source>
</evidence>
<dbReference type="AlphaFoldDB" id="A0A7Y9EU67"/>
<accession>A0A7Y9EU67</accession>
<sequence>MVEAKTPFLFLHDADVVIRDADMLGPLAQTHEITVPGYPGMEGHFDDLDRAWERWDTAADLALHVRREIPRGEAVRVGGAGFGGWVALELALLCPERLESLVLVGPYGVKLRGPMEREFADIVLLDADEQLELGWADPSRAHGLRMPGYPPTPDDAEHETAFAERATLTRYIWKPFLHSPQLGRWLDVIDVPTLVIAGSHDRMVAEGHSRELAERLPRATYVEIPDAGHYPYLEQPDAFAAAVRSFHAQLKG</sequence>
<dbReference type="InterPro" id="IPR050266">
    <property type="entry name" value="AB_hydrolase_sf"/>
</dbReference>